<sequence length="397" mass="44670">MNVKHGKNLYRIFSNNWCDPMEGYKKMKRLLLPTIMFFILMSSVHGADLSYNEISVASKLIENYGSSNGKIPNGIVLNNKSITLDDYLYAATTTTIKLNNNQKTSVTTNNYKPPISSLNSTATGTLTRTEYLQVAQNIKKYMETYQRSPNYATTTIGKVNYQSLIYAYARIINFYNENQRLPTSITVRRLTSSGTSPENTTNNSVVIGRTTYGLVVREGPYGNSTSPDKVVFIVGVHPLESQSHNAIIEAIRALNGSLNKCYYIYRVNVTKDASDYEKGRINGELLANQYVVPEVKRMLPRLVIDAHSNRGTYPAKRFLFVPYNSTEAKRIANMIKDKASWLTIYNPPTSTSATYVTIPLIKAGIPSIIYETYAYDPYAQILQHATQIVSIIDNLLF</sequence>
<gene>
    <name evidence="1" type="ORF">MTTB_15300</name>
</gene>
<dbReference type="EMBL" id="AP025698">
    <property type="protein sequence ID" value="BDH80151.1"/>
    <property type="molecule type" value="Genomic_DNA"/>
</dbReference>
<dbReference type="InterPro" id="IPR018975">
    <property type="entry name" value="Pseudomurein-binding_repeat"/>
</dbReference>
<keyword evidence="2" id="KW-1185">Reference proteome</keyword>
<name>A0ABM7YF35_9EURY</name>
<evidence type="ECO:0008006" key="3">
    <source>
        <dbReference type="Google" id="ProtNLM"/>
    </source>
</evidence>
<dbReference type="Pfam" id="PF09373">
    <property type="entry name" value="PMBR"/>
    <property type="match status" value="2"/>
</dbReference>
<organism evidence="1 2">
    <name type="scientific">Methanothermobacter tenebrarum</name>
    <dbReference type="NCBI Taxonomy" id="680118"/>
    <lineage>
        <taxon>Archaea</taxon>
        <taxon>Methanobacteriati</taxon>
        <taxon>Methanobacteriota</taxon>
        <taxon>Methanomada group</taxon>
        <taxon>Methanobacteria</taxon>
        <taxon>Methanobacteriales</taxon>
        <taxon>Methanobacteriaceae</taxon>
        <taxon>Methanothermobacter</taxon>
    </lineage>
</organism>
<dbReference type="Proteomes" id="UP000831817">
    <property type="component" value="Chromosome"/>
</dbReference>
<protein>
    <recommendedName>
        <fullName evidence="3">Peptidase M14 carboxypeptidase A domain-containing protein</fullName>
    </recommendedName>
</protein>
<reference evidence="1 2" key="1">
    <citation type="submission" date="2022-04" db="EMBL/GenBank/DDBJ databases">
        <title>Complete genome of Methanothermobacter tenebrarum strain RMAS.</title>
        <authorList>
            <person name="Nakamura K."/>
            <person name="Oshima K."/>
            <person name="Hattori M."/>
            <person name="Kamagata Y."/>
            <person name="Takamizawa K."/>
        </authorList>
    </citation>
    <scope>NUCLEOTIDE SEQUENCE [LARGE SCALE GENOMIC DNA]</scope>
    <source>
        <strain evidence="1 2">RMAS</strain>
    </source>
</reference>
<accession>A0ABM7YF35</accession>
<evidence type="ECO:0000313" key="2">
    <source>
        <dbReference type="Proteomes" id="UP000831817"/>
    </source>
</evidence>
<evidence type="ECO:0000313" key="1">
    <source>
        <dbReference type="EMBL" id="BDH80151.1"/>
    </source>
</evidence>
<proteinExistence type="predicted"/>